<protein>
    <recommendedName>
        <fullName evidence="1">HTH marR-type domain-containing protein</fullName>
    </recommendedName>
</protein>
<reference evidence="2 3" key="1">
    <citation type="submission" date="2017-05" db="EMBL/GenBank/DDBJ databases">
        <title>Genome Analysis of Maritalea myrionectae HL2708#5.</title>
        <authorList>
            <consortium name="Cotde Inc.-PKNU"/>
            <person name="Jang D."/>
            <person name="Oh H.-M."/>
        </authorList>
    </citation>
    <scope>NUCLEOTIDE SEQUENCE [LARGE SCALE GENOMIC DNA]</scope>
    <source>
        <strain evidence="2 3">HL2708#5</strain>
    </source>
</reference>
<feature type="domain" description="HTH marR-type" evidence="1">
    <location>
        <begin position="6"/>
        <end position="131"/>
    </location>
</feature>
<keyword evidence="3" id="KW-1185">Reference proteome</keyword>
<dbReference type="PROSITE" id="PS50995">
    <property type="entry name" value="HTH_MARR_2"/>
    <property type="match status" value="1"/>
</dbReference>
<dbReference type="PANTHER" id="PTHR33164">
    <property type="entry name" value="TRANSCRIPTIONAL REGULATOR, MARR FAMILY"/>
    <property type="match status" value="1"/>
</dbReference>
<dbReference type="GO" id="GO:0003700">
    <property type="term" value="F:DNA-binding transcription factor activity"/>
    <property type="evidence" value="ECO:0007669"/>
    <property type="project" value="InterPro"/>
</dbReference>
<dbReference type="InterPro" id="IPR000835">
    <property type="entry name" value="HTH_MarR-typ"/>
</dbReference>
<sequence length="184" mass="21062">MSESEKNTILEMLERIGRLTQAEQWTNDLNPTQLAALKYLARANCFSRAPSHVADYLGTTRGTVSQTLKALVRKGLIEEVRSEQDRRSIRYDLREGYERALDFDTSIAKTVAQMDEDEQQRLSDSLRHLLTTTLKMRKNRTFGMCRTCKHHRIGVKGNAHCALLEVDLKPHQIKQICHEHATAA</sequence>
<dbReference type="Gene3D" id="1.10.10.10">
    <property type="entry name" value="Winged helix-like DNA-binding domain superfamily/Winged helix DNA-binding domain"/>
    <property type="match status" value="1"/>
</dbReference>
<organism evidence="2 3">
    <name type="scientific">Maritalea myrionectae</name>
    <dbReference type="NCBI Taxonomy" id="454601"/>
    <lineage>
        <taxon>Bacteria</taxon>
        <taxon>Pseudomonadati</taxon>
        <taxon>Pseudomonadota</taxon>
        <taxon>Alphaproteobacteria</taxon>
        <taxon>Hyphomicrobiales</taxon>
        <taxon>Devosiaceae</taxon>
        <taxon>Maritalea</taxon>
    </lineage>
</organism>
<dbReference type="RefSeq" id="WP_117396269.1">
    <property type="nucleotide sequence ID" value="NZ_CP021330.1"/>
</dbReference>
<dbReference type="InterPro" id="IPR036390">
    <property type="entry name" value="WH_DNA-bd_sf"/>
</dbReference>
<proteinExistence type="predicted"/>
<dbReference type="Proteomes" id="UP000258927">
    <property type="component" value="Chromosome"/>
</dbReference>
<name>A0A2R4MHD0_9HYPH</name>
<dbReference type="InterPro" id="IPR039422">
    <property type="entry name" value="MarR/SlyA-like"/>
</dbReference>
<evidence type="ECO:0000313" key="3">
    <source>
        <dbReference type="Proteomes" id="UP000258927"/>
    </source>
</evidence>
<dbReference type="InterPro" id="IPR011991">
    <property type="entry name" value="ArsR-like_HTH"/>
</dbReference>
<dbReference type="AlphaFoldDB" id="A0A2R4MHD0"/>
<dbReference type="GO" id="GO:0006950">
    <property type="term" value="P:response to stress"/>
    <property type="evidence" value="ECO:0007669"/>
    <property type="project" value="TreeGrafter"/>
</dbReference>
<gene>
    <name evidence="2" type="ORF">MXMO3_02833</name>
</gene>
<dbReference type="CDD" id="cd00090">
    <property type="entry name" value="HTH_ARSR"/>
    <property type="match status" value="1"/>
</dbReference>
<dbReference type="EMBL" id="CP021330">
    <property type="protein sequence ID" value="AVX05343.1"/>
    <property type="molecule type" value="Genomic_DNA"/>
</dbReference>
<dbReference type="SUPFAM" id="SSF46785">
    <property type="entry name" value="Winged helix' DNA-binding domain"/>
    <property type="match status" value="1"/>
</dbReference>
<dbReference type="Pfam" id="PF12802">
    <property type="entry name" value="MarR_2"/>
    <property type="match status" value="1"/>
</dbReference>
<evidence type="ECO:0000259" key="1">
    <source>
        <dbReference type="PROSITE" id="PS50995"/>
    </source>
</evidence>
<dbReference type="STRING" id="1122213.GCA_000423365_00468"/>
<dbReference type="SMART" id="SM00347">
    <property type="entry name" value="HTH_MARR"/>
    <property type="match status" value="1"/>
</dbReference>
<dbReference type="KEGG" id="mmyr:MXMO3_02833"/>
<evidence type="ECO:0000313" key="2">
    <source>
        <dbReference type="EMBL" id="AVX05343.1"/>
    </source>
</evidence>
<dbReference type="InterPro" id="IPR036388">
    <property type="entry name" value="WH-like_DNA-bd_sf"/>
</dbReference>
<accession>A0A2R4MHD0</accession>
<dbReference type="PANTHER" id="PTHR33164:SF89">
    <property type="entry name" value="MARR FAMILY REGULATORY PROTEIN"/>
    <property type="match status" value="1"/>
</dbReference>